<evidence type="ECO:0000313" key="2">
    <source>
        <dbReference type="EMBL" id="KAF6238423.1"/>
    </source>
</evidence>
<evidence type="ECO:0000256" key="1">
    <source>
        <dbReference type="SAM" id="MobiDB-lite"/>
    </source>
</evidence>
<proteinExistence type="predicted"/>
<evidence type="ECO:0000313" key="3">
    <source>
        <dbReference type="Proteomes" id="UP000578531"/>
    </source>
</evidence>
<sequence length="110" mass="12174">MPPPTAPSPVALPQSRQDGAVKTPRPDFTIGLRHSTVASALIKRGLSKYKADDLLKFLQREDKLCSDPTQNFLNVRFPILVIEGKAYATGKTVFESKLETICVIGSKQRY</sequence>
<dbReference type="RefSeq" id="XP_037167725.1">
    <property type="nucleotide sequence ID" value="XM_037305317.1"/>
</dbReference>
<accession>A0A8H6G108</accession>
<reference evidence="2 3" key="1">
    <citation type="journal article" date="2020" name="Genomics">
        <title>Complete, high-quality genomes from long-read metagenomic sequencing of two wolf lichen thalli reveals enigmatic genome architecture.</title>
        <authorList>
            <person name="McKenzie S.K."/>
            <person name="Walston R.F."/>
            <person name="Allen J.L."/>
        </authorList>
    </citation>
    <scope>NUCLEOTIDE SEQUENCE [LARGE SCALE GENOMIC DNA]</scope>
    <source>
        <strain evidence="2">WasteWater2</strain>
    </source>
</reference>
<dbReference type="Proteomes" id="UP000578531">
    <property type="component" value="Unassembled WGS sequence"/>
</dbReference>
<protein>
    <submittedName>
        <fullName evidence="2">Uncharacterized protein</fullName>
    </submittedName>
</protein>
<comment type="caution">
    <text evidence="2">The sequence shown here is derived from an EMBL/GenBank/DDBJ whole genome shotgun (WGS) entry which is preliminary data.</text>
</comment>
<organism evidence="2 3">
    <name type="scientific">Letharia columbiana</name>
    <dbReference type="NCBI Taxonomy" id="112416"/>
    <lineage>
        <taxon>Eukaryota</taxon>
        <taxon>Fungi</taxon>
        <taxon>Dikarya</taxon>
        <taxon>Ascomycota</taxon>
        <taxon>Pezizomycotina</taxon>
        <taxon>Lecanoromycetes</taxon>
        <taxon>OSLEUM clade</taxon>
        <taxon>Lecanoromycetidae</taxon>
        <taxon>Lecanorales</taxon>
        <taxon>Lecanorineae</taxon>
        <taxon>Parmeliaceae</taxon>
        <taxon>Letharia</taxon>
    </lineage>
</organism>
<name>A0A8H6G108_9LECA</name>
<dbReference type="GeneID" id="59285058"/>
<dbReference type="EMBL" id="JACCJC010000009">
    <property type="protein sequence ID" value="KAF6238423.1"/>
    <property type="molecule type" value="Genomic_DNA"/>
</dbReference>
<feature type="region of interest" description="Disordered" evidence="1">
    <location>
        <begin position="1"/>
        <end position="26"/>
    </location>
</feature>
<gene>
    <name evidence="2" type="ORF">HO173_003390</name>
</gene>
<keyword evidence="3" id="KW-1185">Reference proteome</keyword>
<dbReference type="OrthoDB" id="5372703at2759"/>
<dbReference type="AlphaFoldDB" id="A0A8H6G108"/>